<keyword evidence="5" id="KW-1185">Reference proteome</keyword>
<evidence type="ECO:0000313" key="5">
    <source>
        <dbReference type="Proteomes" id="UP000242088"/>
    </source>
</evidence>
<keyword evidence="1" id="KW-1133">Transmembrane helix</keyword>
<proteinExistence type="predicted"/>
<evidence type="ECO:0000313" key="6">
    <source>
        <dbReference type="Proteomes" id="UP000242547"/>
    </source>
</evidence>
<name>A0A2K4DKK6_9STAP</name>
<comment type="caution">
    <text evidence="3">The sequence shown here is derived from an EMBL/GenBank/DDBJ whole genome shotgun (WGS) entry which is preliminary data.</text>
</comment>
<evidence type="ECO:0000313" key="3">
    <source>
        <dbReference type="EMBL" id="PTF13195.1"/>
    </source>
</evidence>
<dbReference type="Proteomes" id="UP000242547">
    <property type="component" value="Unassembled WGS sequence"/>
</dbReference>
<evidence type="ECO:0000256" key="1">
    <source>
        <dbReference type="SAM" id="Phobius"/>
    </source>
</evidence>
<sequence>MRNIILAIFIICNLIAIILTLSQPLTIAFFSLRVMFVALSFALTIFFLLLKTTRLSTILSFISLALVIIHIALIAHSTYVYLY</sequence>
<dbReference type="RefSeq" id="WP_103166949.1">
    <property type="nucleotide sequence ID" value="NZ_CP130489.1"/>
</dbReference>
<evidence type="ECO:0000313" key="7">
    <source>
        <dbReference type="Proteomes" id="UP000243350"/>
    </source>
</evidence>
<dbReference type="EMBL" id="PYZL01000001">
    <property type="protein sequence ID" value="PTE74675.1"/>
    <property type="molecule type" value="Genomic_DNA"/>
</dbReference>
<protein>
    <submittedName>
        <fullName evidence="3">Uncharacterized protein</fullName>
    </submittedName>
</protein>
<dbReference type="EMBL" id="PYZH01000061">
    <property type="protein sequence ID" value="PTF13195.1"/>
    <property type="molecule type" value="Genomic_DNA"/>
</dbReference>
<feature type="transmembrane region" description="Helical" evidence="1">
    <location>
        <begin position="57"/>
        <end position="82"/>
    </location>
</feature>
<reference evidence="4" key="3">
    <citation type="submission" date="2018-03" db="EMBL/GenBank/DDBJ databases">
        <authorList>
            <person name="Naushad S."/>
        </authorList>
    </citation>
    <scope>NUCLEOTIDE SEQUENCE</scope>
    <source>
        <strain evidence="4">SNUC 1409</strain>
    </source>
</reference>
<dbReference type="Proteomes" id="UP000243350">
    <property type="component" value="Unassembled WGS sequence"/>
</dbReference>
<organism evidence="3 7">
    <name type="scientific">Staphylococcus devriesei</name>
    <dbReference type="NCBI Taxonomy" id="586733"/>
    <lineage>
        <taxon>Bacteria</taxon>
        <taxon>Bacillati</taxon>
        <taxon>Bacillota</taxon>
        <taxon>Bacilli</taxon>
        <taxon>Bacillales</taxon>
        <taxon>Staphylococcaceae</taxon>
        <taxon>Staphylococcus</taxon>
    </lineage>
</organism>
<gene>
    <name evidence="2" type="ORF">BUY44_00025</name>
    <name evidence="4" type="ORF">BUY47_06675</name>
    <name evidence="3" type="ORF">BUY48_09025</name>
</gene>
<evidence type="ECO:0000313" key="4">
    <source>
        <dbReference type="EMBL" id="PTF14038.1"/>
    </source>
</evidence>
<evidence type="ECO:0000313" key="2">
    <source>
        <dbReference type="EMBL" id="PTE74675.1"/>
    </source>
</evidence>
<reference evidence="3" key="2">
    <citation type="submission" date="2018-03" db="EMBL/GenBank/DDBJ databases">
        <authorList>
            <person name="Keele B.F."/>
        </authorList>
    </citation>
    <scope>NUCLEOTIDE SEQUENCE</scope>
    <source>
        <strain evidence="3">SNUC 4143</strain>
        <strain evidence="2">SNUC 761</strain>
    </source>
</reference>
<dbReference type="AlphaFoldDB" id="A0A2K4DKK6"/>
<dbReference type="Proteomes" id="UP000242088">
    <property type="component" value="Unassembled WGS sequence"/>
</dbReference>
<dbReference type="GeneID" id="89846001"/>
<keyword evidence="1" id="KW-0812">Transmembrane</keyword>
<keyword evidence="1" id="KW-0472">Membrane</keyword>
<reference evidence="5 6" key="1">
    <citation type="journal article" date="2016" name="Front. Microbiol.">
        <title>Comprehensive Phylogenetic Analysis of Bovine Non-aureus Staphylococci Species Based on Whole-Genome Sequencing.</title>
        <authorList>
            <person name="Naushad S."/>
            <person name="Barkema H.W."/>
            <person name="Luby C."/>
            <person name="Condas L.A."/>
            <person name="Nobrega D.B."/>
            <person name="Carson D.A."/>
            <person name="De Buck J."/>
        </authorList>
    </citation>
    <scope>NUCLEOTIDE SEQUENCE [LARGE SCALE GENOMIC DNA]</scope>
    <source>
        <strain evidence="4 5">SNUC 1409</strain>
        <strain evidence="3 7">SNUC 4143</strain>
        <strain evidence="2 6">SNUC 761</strain>
    </source>
</reference>
<feature type="transmembrane region" description="Helical" evidence="1">
    <location>
        <begin position="5"/>
        <end position="21"/>
    </location>
</feature>
<accession>A0A2K4DKK6</accession>
<dbReference type="EMBL" id="PYZI01000006">
    <property type="protein sequence ID" value="PTF14038.1"/>
    <property type="molecule type" value="Genomic_DNA"/>
</dbReference>
<feature type="transmembrane region" description="Helical" evidence="1">
    <location>
        <begin position="27"/>
        <end position="50"/>
    </location>
</feature>